<reference evidence="7" key="1">
    <citation type="journal article" date="2020" name="Stud. Mycol.">
        <title>101 Dothideomycetes genomes: a test case for predicting lifestyles and emergence of pathogens.</title>
        <authorList>
            <person name="Haridas S."/>
            <person name="Albert R."/>
            <person name="Binder M."/>
            <person name="Bloem J."/>
            <person name="Labutti K."/>
            <person name="Salamov A."/>
            <person name="Andreopoulos B."/>
            <person name="Baker S."/>
            <person name="Barry K."/>
            <person name="Bills G."/>
            <person name="Bluhm B."/>
            <person name="Cannon C."/>
            <person name="Castanera R."/>
            <person name="Culley D."/>
            <person name="Daum C."/>
            <person name="Ezra D."/>
            <person name="Gonzalez J."/>
            <person name="Henrissat B."/>
            <person name="Kuo A."/>
            <person name="Liang C."/>
            <person name="Lipzen A."/>
            <person name="Lutzoni F."/>
            <person name="Magnuson J."/>
            <person name="Mondo S."/>
            <person name="Nolan M."/>
            <person name="Ohm R."/>
            <person name="Pangilinan J."/>
            <person name="Park H.-J."/>
            <person name="Ramirez L."/>
            <person name="Alfaro M."/>
            <person name="Sun H."/>
            <person name="Tritt A."/>
            <person name="Yoshinaga Y."/>
            <person name="Zwiers L.-H."/>
            <person name="Turgeon B."/>
            <person name="Goodwin S."/>
            <person name="Spatafora J."/>
            <person name="Crous P."/>
            <person name="Grigoriev I."/>
        </authorList>
    </citation>
    <scope>NUCLEOTIDE SEQUENCE</scope>
    <source>
        <strain evidence="7">CBS 122368</strain>
    </source>
</reference>
<dbReference type="SUPFAM" id="SSF57850">
    <property type="entry name" value="RING/U-box"/>
    <property type="match status" value="1"/>
</dbReference>
<dbReference type="PROSITE" id="PS50089">
    <property type="entry name" value="ZF_RING_2"/>
    <property type="match status" value="1"/>
</dbReference>
<evidence type="ECO:0000259" key="6">
    <source>
        <dbReference type="PROSITE" id="PS50089"/>
    </source>
</evidence>
<keyword evidence="8" id="KW-1185">Reference proteome</keyword>
<dbReference type="SMART" id="SM00744">
    <property type="entry name" value="RINGv"/>
    <property type="match status" value="1"/>
</dbReference>
<evidence type="ECO:0000256" key="3">
    <source>
        <dbReference type="ARBA" id="ARBA00022833"/>
    </source>
</evidence>
<dbReference type="RefSeq" id="XP_033690216.1">
    <property type="nucleotide sequence ID" value="XM_033820007.1"/>
</dbReference>
<accession>A0A6A6IZ74</accession>
<dbReference type="OrthoDB" id="3800401at2759"/>
<evidence type="ECO:0000313" key="7">
    <source>
        <dbReference type="EMBL" id="KAF2255212.1"/>
    </source>
</evidence>
<feature type="compositionally biased region" description="Pro residues" evidence="5">
    <location>
        <begin position="41"/>
        <end position="56"/>
    </location>
</feature>
<evidence type="ECO:0000256" key="1">
    <source>
        <dbReference type="ARBA" id="ARBA00022723"/>
    </source>
</evidence>
<dbReference type="Pfam" id="PF13639">
    <property type="entry name" value="zf-RING_2"/>
    <property type="match status" value="1"/>
</dbReference>
<feature type="compositionally biased region" description="Low complexity" evidence="5">
    <location>
        <begin position="1"/>
        <end position="24"/>
    </location>
</feature>
<organism evidence="7 8">
    <name type="scientific">Trematosphaeria pertusa</name>
    <dbReference type="NCBI Taxonomy" id="390896"/>
    <lineage>
        <taxon>Eukaryota</taxon>
        <taxon>Fungi</taxon>
        <taxon>Dikarya</taxon>
        <taxon>Ascomycota</taxon>
        <taxon>Pezizomycotina</taxon>
        <taxon>Dothideomycetes</taxon>
        <taxon>Pleosporomycetidae</taxon>
        <taxon>Pleosporales</taxon>
        <taxon>Massarineae</taxon>
        <taxon>Trematosphaeriaceae</taxon>
        <taxon>Trematosphaeria</taxon>
    </lineage>
</organism>
<dbReference type="SMART" id="SM00184">
    <property type="entry name" value="RING"/>
    <property type="match status" value="1"/>
</dbReference>
<dbReference type="EMBL" id="ML987190">
    <property type="protein sequence ID" value="KAF2255212.1"/>
    <property type="molecule type" value="Genomic_DNA"/>
</dbReference>
<feature type="region of interest" description="Disordered" evidence="5">
    <location>
        <begin position="1"/>
        <end position="63"/>
    </location>
</feature>
<keyword evidence="2 4" id="KW-0863">Zinc-finger</keyword>
<dbReference type="PANTHER" id="PTHR45969">
    <property type="entry name" value="RING ZINC FINGER PROTEIN-RELATED"/>
    <property type="match status" value="1"/>
</dbReference>
<keyword evidence="1" id="KW-0479">Metal-binding</keyword>
<proteinExistence type="predicted"/>
<dbReference type="Proteomes" id="UP000800094">
    <property type="component" value="Unassembled WGS sequence"/>
</dbReference>
<evidence type="ECO:0000256" key="2">
    <source>
        <dbReference type="ARBA" id="ARBA00022771"/>
    </source>
</evidence>
<keyword evidence="3" id="KW-0862">Zinc</keyword>
<dbReference type="InterPro" id="IPR011016">
    <property type="entry name" value="Znf_RING-CH"/>
</dbReference>
<evidence type="ECO:0000256" key="4">
    <source>
        <dbReference type="PROSITE-ProRule" id="PRU00175"/>
    </source>
</evidence>
<dbReference type="InterPro" id="IPR013083">
    <property type="entry name" value="Znf_RING/FYVE/PHD"/>
</dbReference>
<dbReference type="GO" id="GO:0061630">
    <property type="term" value="F:ubiquitin protein ligase activity"/>
    <property type="evidence" value="ECO:0007669"/>
    <property type="project" value="TreeGrafter"/>
</dbReference>
<protein>
    <recommendedName>
        <fullName evidence="6">RING-type domain-containing protein</fullName>
    </recommendedName>
</protein>
<gene>
    <name evidence="7" type="ORF">BU26DRAFT_152247</name>
</gene>
<dbReference type="InterPro" id="IPR001841">
    <property type="entry name" value="Znf_RING"/>
</dbReference>
<dbReference type="Gene3D" id="3.30.40.10">
    <property type="entry name" value="Zinc/RING finger domain, C3HC4 (zinc finger)"/>
    <property type="match status" value="1"/>
</dbReference>
<dbReference type="GO" id="GO:0008270">
    <property type="term" value="F:zinc ion binding"/>
    <property type="evidence" value="ECO:0007669"/>
    <property type="project" value="UniProtKB-KW"/>
</dbReference>
<dbReference type="GeneID" id="54573337"/>
<dbReference type="AlphaFoldDB" id="A0A6A6IZ74"/>
<dbReference type="GO" id="GO:0016567">
    <property type="term" value="P:protein ubiquitination"/>
    <property type="evidence" value="ECO:0007669"/>
    <property type="project" value="TreeGrafter"/>
</dbReference>
<sequence>MSDNTSSNNNNTASSNTNANRNSSLDIGELMSALSIHVPQPYNPPPRARTPPTPIREPPHDLNRIDRPYMEEYRELALLEYDTPQPSRRTRAPHTPRTGDFFFSDTALSAFNRTIRSVISPDASRVEIALHARYSTLYRDHMARFRQELDALLEFPISQAVVDIARRSMVWRDYWAGEYITALDLLWAEEDLSQARSRRERRDAMRGAVRELLTHYDAQQEVHEGEQWEVDMHGNYVLDEQGQRVPFRLLRQDTLGPDAAYIPQPLQRRDAFSFPTELSPLELPPLMPFLDVPRVPVGSRIPTRNYTLPVSVPAEDAECGICLETPTVTQGFVRPRSCAHIFHLDCLDEWINTGAPNSIRCPLCREQICNQRREMRADANELAGRVSTNRA</sequence>
<dbReference type="PANTHER" id="PTHR45969:SF69">
    <property type="entry name" value="FINGER DOMAIN PROTEIN, PUTATIVE (AFU_ORTHOLOGUE AFUA_3G12190)-RELATED"/>
    <property type="match status" value="1"/>
</dbReference>
<feature type="domain" description="RING-type" evidence="6">
    <location>
        <begin position="319"/>
        <end position="365"/>
    </location>
</feature>
<evidence type="ECO:0000256" key="5">
    <source>
        <dbReference type="SAM" id="MobiDB-lite"/>
    </source>
</evidence>
<name>A0A6A6IZ74_9PLEO</name>
<evidence type="ECO:0000313" key="8">
    <source>
        <dbReference type="Proteomes" id="UP000800094"/>
    </source>
</evidence>
<dbReference type="CDD" id="cd16448">
    <property type="entry name" value="RING-H2"/>
    <property type="match status" value="1"/>
</dbReference>